<dbReference type="RefSeq" id="XP_007864921.1">
    <property type="nucleotide sequence ID" value="XM_007866730.1"/>
</dbReference>
<proteinExistence type="predicted"/>
<protein>
    <recommendedName>
        <fullName evidence="3">F-box domain-containing protein</fullName>
    </recommendedName>
</protein>
<gene>
    <name evidence="1" type="ORF">GLOTRDRAFT_92693</name>
</gene>
<dbReference type="GeneID" id="19309407"/>
<dbReference type="EMBL" id="KB469300">
    <property type="protein sequence ID" value="EPQ56148.1"/>
    <property type="molecule type" value="Genomic_DNA"/>
</dbReference>
<dbReference type="Gene3D" id="3.80.10.10">
    <property type="entry name" value="Ribonuclease Inhibitor"/>
    <property type="match status" value="1"/>
</dbReference>
<evidence type="ECO:0008006" key="3">
    <source>
        <dbReference type="Google" id="ProtNLM"/>
    </source>
</evidence>
<evidence type="ECO:0000313" key="2">
    <source>
        <dbReference type="Proteomes" id="UP000030669"/>
    </source>
</evidence>
<accession>S7Q9X8</accession>
<organism evidence="1 2">
    <name type="scientific">Gloeophyllum trabeum (strain ATCC 11539 / FP-39264 / Madison 617)</name>
    <name type="common">Brown rot fungus</name>
    <dbReference type="NCBI Taxonomy" id="670483"/>
    <lineage>
        <taxon>Eukaryota</taxon>
        <taxon>Fungi</taxon>
        <taxon>Dikarya</taxon>
        <taxon>Basidiomycota</taxon>
        <taxon>Agaricomycotina</taxon>
        <taxon>Agaricomycetes</taxon>
        <taxon>Gloeophyllales</taxon>
        <taxon>Gloeophyllaceae</taxon>
        <taxon>Gloeophyllum</taxon>
    </lineage>
</organism>
<dbReference type="AlphaFoldDB" id="S7Q9X8"/>
<evidence type="ECO:0000313" key="1">
    <source>
        <dbReference type="EMBL" id="EPQ56148.1"/>
    </source>
</evidence>
<sequence length="588" mass="67562">MHRCLTISEILCAIIASLYDEGTFTETDPQHWQRLTPLLPGDPWVYNSVPHLHQTSGQEARRRNSTILAIALTCRSFLEPALDFLWETQDVRLLVTYLPPNIFDMRKDPQSEYTRCIKWNVNRDIVAKDMDRFRYYSRRIRVLRMTSHAIIRELGPDGHIHDKVEEVEGLLLAAKKFFDEAPALIPDFFPRIRTLELALCASPSALGFEFATLLSRHCQLRSLTFNLWYDWWTDLRRPRKWLPEETMHLRTLMQVAPLVKRVHVDYFPEEIRSVLQFPVPAILEERADMEYLALPWFKPLHPSVLPHLARFRDLRSLELGLLSPFYHFDDEPVEFTEVCPGSFPSLRVLKVALHGKGSWPMLSRFIRHAPLESLLITQRLCFHSSVDETLSLPPYDLPETLSVFSLVFEDIPLSDSRIYRGDIVLSPSLFDPLLRLKNLQELVLSGYTEGIDFNDVFLYELASALPRLRLLDVSMVNTGDRSSITTLGGLVALARACKELSYIGMNVNQDAEDVLSSAWADEPFMQVETLVVGYASSVTDHEAVAGFLKMMFPRLKTVSPLRSKPVGPPLRSSYLAWYKIQELFADSN</sequence>
<dbReference type="HOGENOM" id="CLU_021164_0_2_1"/>
<keyword evidence="2" id="KW-1185">Reference proteome</keyword>
<reference evidence="1 2" key="1">
    <citation type="journal article" date="2012" name="Science">
        <title>The Paleozoic origin of enzymatic lignin decomposition reconstructed from 31 fungal genomes.</title>
        <authorList>
            <person name="Floudas D."/>
            <person name="Binder M."/>
            <person name="Riley R."/>
            <person name="Barry K."/>
            <person name="Blanchette R.A."/>
            <person name="Henrissat B."/>
            <person name="Martinez A.T."/>
            <person name="Otillar R."/>
            <person name="Spatafora J.W."/>
            <person name="Yadav J.S."/>
            <person name="Aerts A."/>
            <person name="Benoit I."/>
            <person name="Boyd A."/>
            <person name="Carlson A."/>
            <person name="Copeland A."/>
            <person name="Coutinho P.M."/>
            <person name="de Vries R.P."/>
            <person name="Ferreira P."/>
            <person name="Findley K."/>
            <person name="Foster B."/>
            <person name="Gaskell J."/>
            <person name="Glotzer D."/>
            <person name="Gorecki P."/>
            <person name="Heitman J."/>
            <person name="Hesse C."/>
            <person name="Hori C."/>
            <person name="Igarashi K."/>
            <person name="Jurgens J.A."/>
            <person name="Kallen N."/>
            <person name="Kersten P."/>
            <person name="Kohler A."/>
            <person name="Kuees U."/>
            <person name="Kumar T.K.A."/>
            <person name="Kuo A."/>
            <person name="LaButti K."/>
            <person name="Larrondo L.F."/>
            <person name="Lindquist E."/>
            <person name="Ling A."/>
            <person name="Lombard V."/>
            <person name="Lucas S."/>
            <person name="Lundell T."/>
            <person name="Martin R."/>
            <person name="McLaughlin D.J."/>
            <person name="Morgenstern I."/>
            <person name="Morin E."/>
            <person name="Murat C."/>
            <person name="Nagy L.G."/>
            <person name="Nolan M."/>
            <person name="Ohm R.A."/>
            <person name="Patyshakuliyeva A."/>
            <person name="Rokas A."/>
            <person name="Ruiz-Duenas F.J."/>
            <person name="Sabat G."/>
            <person name="Salamov A."/>
            <person name="Samejima M."/>
            <person name="Schmutz J."/>
            <person name="Slot J.C."/>
            <person name="St John F."/>
            <person name="Stenlid J."/>
            <person name="Sun H."/>
            <person name="Sun S."/>
            <person name="Syed K."/>
            <person name="Tsang A."/>
            <person name="Wiebenga A."/>
            <person name="Young D."/>
            <person name="Pisabarro A."/>
            <person name="Eastwood D.C."/>
            <person name="Martin F."/>
            <person name="Cullen D."/>
            <person name="Grigoriev I.V."/>
            <person name="Hibbett D.S."/>
        </authorList>
    </citation>
    <scope>NUCLEOTIDE SEQUENCE [LARGE SCALE GENOMIC DNA]</scope>
    <source>
        <strain evidence="1 2">ATCC 11539</strain>
    </source>
</reference>
<dbReference type="OrthoDB" id="3543113at2759"/>
<dbReference type="Proteomes" id="UP000030669">
    <property type="component" value="Unassembled WGS sequence"/>
</dbReference>
<name>S7Q9X8_GLOTA</name>
<dbReference type="KEGG" id="gtr:GLOTRDRAFT_92693"/>
<dbReference type="SUPFAM" id="SSF52047">
    <property type="entry name" value="RNI-like"/>
    <property type="match status" value="1"/>
</dbReference>
<dbReference type="InterPro" id="IPR032675">
    <property type="entry name" value="LRR_dom_sf"/>
</dbReference>